<gene>
    <name evidence="2" type="ORF">F5147DRAFT_692795</name>
</gene>
<name>A0A9P7F739_9AGAM</name>
<evidence type="ECO:0000313" key="3">
    <source>
        <dbReference type="Proteomes" id="UP000823399"/>
    </source>
</evidence>
<feature type="region of interest" description="Disordered" evidence="1">
    <location>
        <begin position="100"/>
        <end position="132"/>
    </location>
</feature>
<accession>A0A9P7F739</accession>
<dbReference type="EMBL" id="JABBWM010000024">
    <property type="protein sequence ID" value="KAG2109324.1"/>
    <property type="molecule type" value="Genomic_DNA"/>
</dbReference>
<dbReference type="RefSeq" id="XP_041293406.1">
    <property type="nucleotide sequence ID" value="XM_041437208.1"/>
</dbReference>
<dbReference type="Proteomes" id="UP000823399">
    <property type="component" value="Unassembled WGS sequence"/>
</dbReference>
<organism evidence="2 3">
    <name type="scientific">Suillus discolor</name>
    <dbReference type="NCBI Taxonomy" id="1912936"/>
    <lineage>
        <taxon>Eukaryota</taxon>
        <taxon>Fungi</taxon>
        <taxon>Dikarya</taxon>
        <taxon>Basidiomycota</taxon>
        <taxon>Agaricomycotina</taxon>
        <taxon>Agaricomycetes</taxon>
        <taxon>Agaricomycetidae</taxon>
        <taxon>Boletales</taxon>
        <taxon>Suillineae</taxon>
        <taxon>Suillaceae</taxon>
        <taxon>Suillus</taxon>
    </lineage>
</organism>
<dbReference type="AlphaFoldDB" id="A0A9P7F739"/>
<evidence type="ECO:0000313" key="2">
    <source>
        <dbReference type="EMBL" id="KAG2109324.1"/>
    </source>
</evidence>
<proteinExistence type="predicted"/>
<protein>
    <submittedName>
        <fullName evidence="2">Uncharacterized protein</fullName>
    </submittedName>
</protein>
<reference evidence="2" key="1">
    <citation type="journal article" date="2020" name="New Phytol.">
        <title>Comparative genomics reveals dynamic genome evolution in host specialist ectomycorrhizal fungi.</title>
        <authorList>
            <person name="Lofgren L.A."/>
            <person name="Nguyen N.H."/>
            <person name="Vilgalys R."/>
            <person name="Ruytinx J."/>
            <person name="Liao H.L."/>
            <person name="Branco S."/>
            <person name="Kuo A."/>
            <person name="LaButti K."/>
            <person name="Lipzen A."/>
            <person name="Andreopoulos W."/>
            <person name="Pangilinan J."/>
            <person name="Riley R."/>
            <person name="Hundley H."/>
            <person name="Na H."/>
            <person name="Barry K."/>
            <person name="Grigoriev I.V."/>
            <person name="Stajich J.E."/>
            <person name="Kennedy P.G."/>
        </authorList>
    </citation>
    <scope>NUCLEOTIDE SEQUENCE</scope>
    <source>
        <strain evidence="2">FC423</strain>
    </source>
</reference>
<comment type="caution">
    <text evidence="2">The sequence shown here is derived from an EMBL/GenBank/DDBJ whole genome shotgun (WGS) entry which is preliminary data.</text>
</comment>
<keyword evidence="3" id="KW-1185">Reference proteome</keyword>
<dbReference type="OrthoDB" id="3198848at2759"/>
<dbReference type="GeneID" id="64699467"/>
<sequence length="145" mass="15851">MRTSTRRQSPAPADVITYRLNSKMMYVPPAESFDQAVTFARSAFEGDLTGIDKSRISFSLNVLANGKQSSVGISSGAWSTIMSHLARYEIIDVHVQPELKISEPPPSYRSCGSTGDAEKEQHSSSHSSSPLHGLIPKRLFQRLGA</sequence>
<evidence type="ECO:0000256" key="1">
    <source>
        <dbReference type="SAM" id="MobiDB-lite"/>
    </source>
</evidence>